<proteinExistence type="predicted"/>
<reference evidence="1 2" key="1">
    <citation type="submission" date="2020-07" db="EMBL/GenBank/DDBJ databases">
        <title>Sequencing the genomes of 1000 actinobacteria strains.</title>
        <authorList>
            <person name="Klenk H.-P."/>
        </authorList>
    </citation>
    <scope>NUCLEOTIDE SEQUENCE [LARGE SCALE GENOMIC DNA]</scope>
    <source>
        <strain evidence="1 2">DSM 104006</strain>
    </source>
</reference>
<evidence type="ECO:0000313" key="2">
    <source>
        <dbReference type="Proteomes" id="UP000549616"/>
    </source>
</evidence>
<name>A0A853BEF7_9PSEU</name>
<protein>
    <submittedName>
        <fullName evidence="1">Uncharacterized protein</fullName>
    </submittedName>
</protein>
<dbReference type="AlphaFoldDB" id="A0A853BEF7"/>
<comment type="caution">
    <text evidence="1">The sequence shown here is derived from an EMBL/GenBank/DDBJ whole genome shotgun (WGS) entry which is preliminary data.</text>
</comment>
<organism evidence="1 2">
    <name type="scientific">Amycolatopsis endophytica</name>
    <dbReference type="NCBI Taxonomy" id="860233"/>
    <lineage>
        <taxon>Bacteria</taxon>
        <taxon>Bacillati</taxon>
        <taxon>Actinomycetota</taxon>
        <taxon>Actinomycetes</taxon>
        <taxon>Pseudonocardiales</taxon>
        <taxon>Pseudonocardiaceae</taxon>
        <taxon>Amycolatopsis</taxon>
    </lineage>
</organism>
<gene>
    <name evidence="1" type="ORF">HNR02_006437</name>
</gene>
<dbReference type="Pfam" id="PF26314">
    <property type="entry name" value="MptA_B_family"/>
    <property type="match status" value="1"/>
</dbReference>
<dbReference type="Proteomes" id="UP000549616">
    <property type="component" value="Unassembled WGS sequence"/>
</dbReference>
<sequence>MRAIAVWTAPLPAAPPLFGTEFYAYLAQGAVAH</sequence>
<keyword evidence="2" id="KW-1185">Reference proteome</keyword>
<dbReference type="EMBL" id="JACCFK010000002">
    <property type="protein sequence ID" value="NYI93062.1"/>
    <property type="molecule type" value="Genomic_DNA"/>
</dbReference>
<evidence type="ECO:0000313" key="1">
    <source>
        <dbReference type="EMBL" id="NYI93062.1"/>
    </source>
</evidence>
<accession>A0A853BEF7</accession>